<organism evidence="3 4">
    <name type="scientific">Virgibacillus siamensis</name>
    <dbReference type="NCBI Taxonomy" id="480071"/>
    <lineage>
        <taxon>Bacteria</taxon>
        <taxon>Bacillati</taxon>
        <taxon>Bacillota</taxon>
        <taxon>Bacilli</taxon>
        <taxon>Bacillales</taxon>
        <taxon>Bacillaceae</taxon>
        <taxon>Virgibacillus</taxon>
    </lineage>
</organism>
<name>A0ABP3QNA4_9BACI</name>
<sequence length="221" mass="24046">MDSPLSETGTVYGVLFNFQGELDAMEDALHEKPYNQPPKRPILYMKPKNTHNHHQGEVEMPQGEKVLQAGAALGIVFGRKATNVPAEKAMDYVSGFTIVNDLSVPHDSYFRPNIKNKVRDGSCPIAPVIAKEAIHDEAMLPIRVFVNNEVVQENNTANLVRPMGELVADISTFMTFSKGDILLAGVPENSPLVRSGDLVRVEISTVGSLENKIVPAKGGGL</sequence>
<dbReference type="RefSeq" id="WP_343809599.1">
    <property type="nucleotide sequence ID" value="NZ_BAAADS010000001.1"/>
</dbReference>
<feature type="domain" description="Fumarylacetoacetase-like C-terminal" evidence="2">
    <location>
        <begin position="10"/>
        <end position="214"/>
    </location>
</feature>
<dbReference type="InterPro" id="IPR012686">
    <property type="entry name" value="HPA_isomer/decarb_N"/>
</dbReference>
<evidence type="ECO:0000313" key="4">
    <source>
        <dbReference type="Proteomes" id="UP001500866"/>
    </source>
</evidence>
<dbReference type="Pfam" id="PF01557">
    <property type="entry name" value="FAA_hydrolase"/>
    <property type="match status" value="1"/>
</dbReference>
<comment type="caution">
    <text evidence="3">The sequence shown here is derived from an EMBL/GenBank/DDBJ whole genome shotgun (WGS) entry which is preliminary data.</text>
</comment>
<dbReference type="PANTHER" id="PTHR11820">
    <property type="entry name" value="ACYLPYRUVASE"/>
    <property type="match status" value="1"/>
</dbReference>
<dbReference type="GO" id="GO:0016787">
    <property type="term" value="F:hydrolase activity"/>
    <property type="evidence" value="ECO:0007669"/>
    <property type="project" value="UniProtKB-KW"/>
</dbReference>
<dbReference type="Gene3D" id="3.90.850.10">
    <property type="entry name" value="Fumarylacetoacetase-like, C-terminal domain"/>
    <property type="match status" value="1"/>
</dbReference>
<evidence type="ECO:0000256" key="1">
    <source>
        <dbReference type="ARBA" id="ARBA00022723"/>
    </source>
</evidence>
<evidence type="ECO:0000259" key="2">
    <source>
        <dbReference type="Pfam" id="PF01557"/>
    </source>
</evidence>
<dbReference type="EMBL" id="BAAADS010000001">
    <property type="protein sequence ID" value="GAA0590240.1"/>
    <property type="molecule type" value="Genomic_DNA"/>
</dbReference>
<accession>A0ABP3QNA4</accession>
<dbReference type="SUPFAM" id="SSF56529">
    <property type="entry name" value="FAH"/>
    <property type="match status" value="1"/>
</dbReference>
<keyword evidence="4" id="KW-1185">Reference proteome</keyword>
<reference evidence="4" key="1">
    <citation type="journal article" date="2019" name="Int. J. Syst. Evol. Microbiol.">
        <title>The Global Catalogue of Microorganisms (GCM) 10K type strain sequencing project: providing services to taxonomists for standard genome sequencing and annotation.</title>
        <authorList>
            <consortium name="The Broad Institute Genomics Platform"/>
            <consortium name="The Broad Institute Genome Sequencing Center for Infectious Disease"/>
            <person name="Wu L."/>
            <person name="Ma J."/>
        </authorList>
    </citation>
    <scope>NUCLEOTIDE SEQUENCE [LARGE SCALE GENOMIC DNA]</scope>
    <source>
        <strain evidence="4">JCM 15395</strain>
    </source>
</reference>
<proteinExistence type="predicted"/>
<dbReference type="InterPro" id="IPR011234">
    <property type="entry name" value="Fumarylacetoacetase-like_C"/>
</dbReference>
<dbReference type="PANTHER" id="PTHR11820:SF114">
    <property type="entry name" value="4-HYDROXYPHENYLACETATE CATABOLISM PROTEIN"/>
    <property type="match status" value="1"/>
</dbReference>
<keyword evidence="1" id="KW-0479">Metal-binding</keyword>
<gene>
    <name evidence="3" type="ORF">GCM10009001_02750</name>
</gene>
<dbReference type="Proteomes" id="UP001500866">
    <property type="component" value="Unassembled WGS sequence"/>
</dbReference>
<protein>
    <submittedName>
        <fullName evidence="3">Fumarylacetoacetate hydrolase family protein</fullName>
    </submittedName>
</protein>
<dbReference type="InterPro" id="IPR036663">
    <property type="entry name" value="Fumarylacetoacetase_C_sf"/>
</dbReference>
<evidence type="ECO:0000313" key="3">
    <source>
        <dbReference type="EMBL" id="GAA0590240.1"/>
    </source>
</evidence>
<dbReference type="NCBIfam" id="TIGR02305">
    <property type="entry name" value="HpaG-N-term"/>
    <property type="match status" value="1"/>
</dbReference>
<keyword evidence="3" id="KW-0378">Hydrolase</keyword>